<comment type="similarity">
    <text evidence="1">Belongs to the SMG9 family.</text>
</comment>
<evidence type="ECO:0000256" key="1">
    <source>
        <dbReference type="ARBA" id="ARBA00007712"/>
    </source>
</evidence>
<reference evidence="4 5" key="1">
    <citation type="submission" date="2021-02" db="EMBL/GenBank/DDBJ databases">
        <title>Variation within the Batrachochytrium salamandrivorans European outbreak.</title>
        <authorList>
            <person name="Kelly M."/>
            <person name="Pasmans F."/>
            <person name="Shea T.P."/>
            <person name="Munoz J.F."/>
            <person name="Carranza S."/>
            <person name="Cuomo C.A."/>
            <person name="Martel A."/>
        </authorList>
    </citation>
    <scope>NUCLEOTIDE SEQUENCE [LARGE SCALE GENOMIC DNA]</scope>
    <source>
        <strain evidence="4 5">AMFP18/2</strain>
    </source>
</reference>
<feature type="region of interest" description="Disordered" evidence="3">
    <location>
        <begin position="204"/>
        <end position="293"/>
    </location>
</feature>
<dbReference type="Proteomes" id="UP001648503">
    <property type="component" value="Unassembled WGS sequence"/>
</dbReference>
<organism evidence="4 5">
    <name type="scientific">Batrachochytrium salamandrivorans</name>
    <dbReference type="NCBI Taxonomy" id="1357716"/>
    <lineage>
        <taxon>Eukaryota</taxon>
        <taxon>Fungi</taxon>
        <taxon>Fungi incertae sedis</taxon>
        <taxon>Chytridiomycota</taxon>
        <taxon>Chytridiomycota incertae sedis</taxon>
        <taxon>Chytridiomycetes</taxon>
        <taxon>Rhizophydiales</taxon>
        <taxon>Rhizophydiales incertae sedis</taxon>
        <taxon>Batrachochytrium</taxon>
    </lineage>
</organism>
<dbReference type="InterPro" id="IPR027417">
    <property type="entry name" value="P-loop_NTPase"/>
</dbReference>
<dbReference type="EMBL" id="JAFCIX010000125">
    <property type="protein sequence ID" value="KAH6597979.1"/>
    <property type="molecule type" value="Genomic_DNA"/>
</dbReference>
<dbReference type="SUPFAM" id="SSF52540">
    <property type="entry name" value="P-loop containing nucleoside triphosphate hydrolases"/>
    <property type="match status" value="1"/>
</dbReference>
<feature type="compositionally biased region" description="Basic and acidic residues" evidence="3">
    <location>
        <begin position="167"/>
        <end position="178"/>
    </location>
</feature>
<dbReference type="Gene3D" id="3.40.50.300">
    <property type="entry name" value="P-loop containing nucleotide triphosphate hydrolases"/>
    <property type="match status" value="1"/>
</dbReference>
<keyword evidence="5" id="KW-1185">Reference proteome</keyword>
<dbReference type="PANTHER" id="PTHR14270">
    <property type="entry name" value="NONSENSE-MEDIATED MRNA DECAY FACTOR SMG9"/>
    <property type="match status" value="1"/>
</dbReference>
<evidence type="ECO:0000256" key="2">
    <source>
        <dbReference type="ARBA" id="ARBA00023161"/>
    </source>
</evidence>
<evidence type="ECO:0000256" key="3">
    <source>
        <dbReference type="SAM" id="MobiDB-lite"/>
    </source>
</evidence>
<dbReference type="Pfam" id="PF10220">
    <property type="entry name" value="Smg8_Smg9"/>
    <property type="match status" value="1"/>
</dbReference>
<protein>
    <recommendedName>
        <fullName evidence="6">Protein SMG9</fullName>
    </recommendedName>
</protein>
<feature type="region of interest" description="Disordered" evidence="3">
    <location>
        <begin position="417"/>
        <end position="437"/>
    </location>
</feature>
<dbReference type="InterPro" id="IPR039177">
    <property type="entry name" value="SMG9"/>
</dbReference>
<feature type="compositionally biased region" description="Polar residues" evidence="3">
    <location>
        <begin position="80"/>
        <end position="90"/>
    </location>
</feature>
<evidence type="ECO:0000313" key="5">
    <source>
        <dbReference type="Proteomes" id="UP001648503"/>
    </source>
</evidence>
<sequence length="765" mass="82684">MSQSSPPRRPRRRSEQPLETARVSPTANRAASVVSTATGSSPNDREGHNKGGSSSQSSSRTPPAAPDSRAVRGSIVGGQATASMAASTAERSVAVAMASMSDAGDSERRQPAAAGRKLWVDPTAPSTPQSGGGSRSNLEGALQQSKSSQIRQRRSDKRVSKRASRHTSQDPEDHRDGRSLSQYPSGASKMTLLNNPVILDRNATIEPSMLAPRHDRSGSLSRNVHADPPARSDLSTASVRSQTCKSKSPSPCAELSTPHYPVNASLPPSHSDLKAAGIGSPDSPTSPACSPTLDGPDRLTMLFPTLFSGPTSNSVKLLDENLQFHLEDAFKILSDYPGCFVIGVLGRAGVGKSTLLSSMTNSKVFPVQGHDRRSSLSETKAAVPNETCGVDLYVTPERVIFLDTQAVLPLQSSSTHARGSLYTHSGDARSQRSDPPVQTDSAKLSLFMVSVCHVILLVSDTHHDSELYRLIRNAESIRSTEASLSKSAAPMPPRQSSAPNIMHASSGQKPVSSLQPAPISTEIFWPHIALVYNKCKPEMLIPQSMCRSWKSFSRSFKNTDFNAFNLFSSTCLTERTVDFEKLKALRLQRQSAHDSSLADVSGTKNSMEDHDTADASIGNVYCLPYQAKPLSSIDLNLSLDELMSSSRGTIARFDVLVKQLRDILLGIPRLPTSTGTDSSHTSRHEPIGRHYMMSERDWIRSAARTWECIRKHDFSTGELYTGTASQPFSGAPLFSTGYDTVSPRRPSVRGSRNRDRGSHRASRNG</sequence>
<comment type="caution">
    <text evidence="4">The sequence shown here is derived from an EMBL/GenBank/DDBJ whole genome shotgun (WGS) entry which is preliminary data.</text>
</comment>
<evidence type="ECO:0008006" key="6">
    <source>
        <dbReference type="Google" id="ProtNLM"/>
    </source>
</evidence>
<keyword evidence="2" id="KW-0866">Nonsense-mediated mRNA decay</keyword>
<feature type="region of interest" description="Disordered" evidence="3">
    <location>
        <begin position="731"/>
        <end position="765"/>
    </location>
</feature>
<evidence type="ECO:0000313" key="4">
    <source>
        <dbReference type="EMBL" id="KAH6597979.1"/>
    </source>
</evidence>
<feature type="region of interest" description="Disordered" evidence="3">
    <location>
        <begin position="1"/>
        <end position="192"/>
    </location>
</feature>
<dbReference type="InterPro" id="IPR019354">
    <property type="entry name" value="SMG8-like"/>
</dbReference>
<name>A0ABQ8FGN4_9FUNG</name>
<accession>A0ABQ8FGN4</accession>
<gene>
    <name evidence="4" type="ORF">BASA50_004133</name>
</gene>
<feature type="compositionally biased region" description="Polar residues" evidence="3">
    <location>
        <begin position="233"/>
        <end position="249"/>
    </location>
</feature>
<feature type="compositionally biased region" description="Low complexity" evidence="3">
    <location>
        <begin position="741"/>
        <end position="750"/>
    </location>
</feature>
<feature type="compositionally biased region" description="Low complexity" evidence="3">
    <location>
        <begin position="92"/>
        <end position="103"/>
    </location>
</feature>
<dbReference type="PANTHER" id="PTHR14270:SF0">
    <property type="entry name" value="NONSENSE-MEDIATED MRNA DECAY FACTOR SMG9"/>
    <property type="match status" value="1"/>
</dbReference>
<feature type="compositionally biased region" description="Low complexity" evidence="3">
    <location>
        <begin position="30"/>
        <end position="41"/>
    </location>
</feature>
<proteinExistence type="inferred from homology"/>
<feature type="compositionally biased region" description="Basic residues" evidence="3">
    <location>
        <begin position="151"/>
        <end position="165"/>
    </location>
</feature>